<dbReference type="GO" id="GO:0005524">
    <property type="term" value="F:ATP binding"/>
    <property type="evidence" value="ECO:0007669"/>
    <property type="project" value="InterPro"/>
</dbReference>
<gene>
    <name evidence="2" type="ORF">P378_06265</name>
</gene>
<feature type="domain" description="IstB-like ATP-binding" evidence="1">
    <location>
        <begin position="2"/>
        <end position="79"/>
    </location>
</feature>
<dbReference type="Gene3D" id="3.40.50.300">
    <property type="entry name" value="P-loop containing nucleotide triphosphate hydrolases"/>
    <property type="match status" value="1"/>
</dbReference>
<name>A0A2C6L3A6_9FIRM</name>
<dbReference type="Pfam" id="PF01695">
    <property type="entry name" value="IstB_IS21"/>
    <property type="match status" value="1"/>
</dbReference>
<dbReference type="EMBL" id="AWQQ01000039">
    <property type="protein sequence ID" value="PHJ38981.1"/>
    <property type="molecule type" value="Genomic_DNA"/>
</dbReference>
<evidence type="ECO:0000259" key="1">
    <source>
        <dbReference type="Pfam" id="PF01695"/>
    </source>
</evidence>
<organism evidence="2 3">
    <name type="scientific">Desulforamulus profundi</name>
    <dbReference type="NCBI Taxonomy" id="1383067"/>
    <lineage>
        <taxon>Bacteria</taxon>
        <taxon>Bacillati</taxon>
        <taxon>Bacillota</taxon>
        <taxon>Clostridia</taxon>
        <taxon>Eubacteriales</taxon>
        <taxon>Peptococcaceae</taxon>
        <taxon>Desulforamulus</taxon>
    </lineage>
</organism>
<evidence type="ECO:0000313" key="3">
    <source>
        <dbReference type="Proteomes" id="UP000222564"/>
    </source>
</evidence>
<sequence>MAHEVNTREKRRLEKQLKWAAFPEYKTLETFDVREQRSLSQKQLNQLQELHWLEQAYNLLLLGPPGVGKSHLATGLGIELSGVATKSISPAWKNLWDCLKPRRLPVLPGLG</sequence>
<comment type="caution">
    <text evidence="2">The sequence shown here is derived from an EMBL/GenBank/DDBJ whole genome shotgun (WGS) entry which is preliminary data.</text>
</comment>
<dbReference type="SUPFAM" id="SSF52540">
    <property type="entry name" value="P-loop containing nucleoside triphosphate hydrolases"/>
    <property type="match status" value="1"/>
</dbReference>
<proteinExistence type="predicted"/>
<keyword evidence="3" id="KW-1185">Reference proteome</keyword>
<dbReference type="AlphaFoldDB" id="A0A2C6L3A6"/>
<accession>A0A2C6L3A6</accession>
<dbReference type="InterPro" id="IPR002611">
    <property type="entry name" value="IstB_ATP-bd"/>
</dbReference>
<protein>
    <recommendedName>
        <fullName evidence="1">IstB-like ATP-binding domain-containing protein</fullName>
    </recommendedName>
</protein>
<reference evidence="2 3" key="1">
    <citation type="submission" date="2013-09" db="EMBL/GenBank/DDBJ databases">
        <title>Biodegradation of hydrocarbons in the deep terrestrial subsurface : characterization of a microbial consortium composed of two Desulfotomaculum species originating from a deep geological formation.</title>
        <authorList>
            <person name="Aullo T."/>
            <person name="Berlendis S."/>
            <person name="Lascourreges J.-F."/>
            <person name="Dessort D."/>
            <person name="Saint-Laurent S."/>
            <person name="Schraauwers B."/>
            <person name="Mas J."/>
            <person name="Magot M."/>
            <person name="Ranchou-Peyruse A."/>
        </authorList>
    </citation>
    <scope>NUCLEOTIDE SEQUENCE [LARGE SCALE GENOMIC DNA]</scope>
    <source>
        <strain evidence="2 3">Bs107</strain>
    </source>
</reference>
<dbReference type="CDD" id="cd00009">
    <property type="entry name" value="AAA"/>
    <property type="match status" value="1"/>
</dbReference>
<dbReference type="InterPro" id="IPR027417">
    <property type="entry name" value="P-loop_NTPase"/>
</dbReference>
<evidence type="ECO:0000313" key="2">
    <source>
        <dbReference type="EMBL" id="PHJ38981.1"/>
    </source>
</evidence>
<dbReference type="Proteomes" id="UP000222564">
    <property type="component" value="Unassembled WGS sequence"/>
</dbReference>